<keyword evidence="1" id="KW-1133">Transmembrane helix</keyword>
<keyword evidence="1" id="KW-0812">Transmembrane</keyword>
<evidence type="ECO:0000256" key="1">
    <source>
        <dbReference type="SAM" id="Phobius"/>
    </source>
</evidence>
<dbReference type="Proteomes" id="UP000231371">
    <property type="component" value="Unassembled WGS sequence"/>
</dbReference>
<protein>
    <submittedName>
        <fullName evidence="2">Uncharacterized protein</fullName>
    </submittedName>
</protein>
<comment type="caution">
    <text evidence="2">The sequence shown here is derived from an EMBL/GenBank/DDBJ whole genome shotgun (WGS) entry which is preliminary data.</text>
</comment>
<dbReference type="EMBL" id="PCVI01000055">
    <property type="protein sequence ID" value="PIQ69880.1"/>
    <property type="molecule type" value="Genomic_DNA"/>
</dbReference>
<organism evidence="2 3">
    <name type="scientific">Candidatus Shapirobacteria bacterium CG11_big_fil_rev_8_21_14_0_20_40_12</name>
    <dbReference type="NCBI Taxonomy" id="1974889"/>
    <lineage>
        <taxon>Bacteria</taxon>
        <taxon>Candidatus Shapironibacteriota</taxon>
    </lineage>
</organism>
<accession>A0A2H0KF45</accession>
<reference evidence="2 3" key="1">
    <citation type="submission" date="2017-09" db="EMBL/GenBank/DDBJ databases">
        <title>Depth-based differentiation of microbial function through sediment-hosted aquifers and enrichment of novel symbionts in the deep terrestrial subsurface.</title>
        <authorList>
            <person name="Probst A.J."/>
            <person name="Ladd B."/>
            <person name="Jarett J.K."/>
            <person name="Geller-Mcgrath D.E."/>
            <person name="Sieber C.M."/>
            <person name="Emerson J.B."/>
            <person name="Anantharaman K."/>
            <person name="Thomas B.C."/>
            <person name="Malmstrom R."/>
            <person name="Stieglmeier M."/>
            <person name="Klingl A."/>
            <person name="Woyke T."/>
            <person name="Ryan C.M."/>
            <person name="Banfield J.F."/>
        </authorList>
    </citation>
    <scope>NUCLEOTIDE SEQUENCE [LARGE SCALE GENOMIC DNA]</scope>
    <source>
        <strain evidence="2">CG11_big_fil_rev_8_21_14_0_20_40_12</strain>
    </source>
</reference>
<sequence>MNRKSLMVFLSISFFLAVLFLIFVFLKSKNSAATSLPYFAPNATPTLVQAAPTLVQIDPLSQKGKDLINDFSAINNDVEKVYKEDTRLLPPQFYFEKEVTQ</sequence>
<proteinExistence type="predicted"/>
<evidence type="ECO:0000313" key="2">
    <source>
        <dbReference type="EMBL" id="PIQ69880.1"/>
    </source>
</evidence>
<evidence type="ECO:0000313" key="3">
    <source>
        <dbReference type="Proteomes" id="UP000231371"/>
    </source>
</evidence>
<name>A0A2H0KF45_9BACT</name>
<keyword evidence="1" id="KW-0472">Membrane</keyword>
<feature type="transmembrane region" description="Helical" evidence="1">
    <location>
        <begin position="6"/>
        <end position="26"/>
    </location>
</feature>
<gene>
    <name evidence="2" type="ORF">COV89_03540</name>
</gene>
<dbReference type="AlphaFoldDB" id="A0A2H0KF45"/>